<name>A0ABR7THN1_9BACT</name>
<accession>A0ABR7THN1</accession>
<dbReference type="Gene3D" id="1.10.1740.10">
    <property type="match status" value="1"/>
</dbReference>
<dbReference type="SUPFAM" id="SSF88659">
    <property type="entry name" value="Sigma3 and sigma4 domains of RNA polymerase sigma factors"/>
    <property type="match status" value="1"/>
</dbReference>
<dbReference type="InterPro" id="IPR013324">
    <property type="entry name" value="RNA_pol_sigma_r3/r4-like"/>
</dbReference>
<dbReference type="Proteomes" id="UP000659124">
    <property type="component" value="Unassembled WGS sequence"/>
</dbReference>
<comment type="caution">
    <text evidence="7">The sequence shown here is derived from an EMBL/GenBank/DDBJ whole genome shotgun (WGS) entry which is preliminary data.</text>
</comment>
<evidence type="ECO:0000256" key="1">
    <source>
        <dbReference type="ARBA" id="ARBA00010641"/>
    </source>
</evidence>
<dbReference type="InterPro" id="IPR039425">
    <property type="entry name" value="RNA_pol_sigma-70-like"/>
</dbReference>
<dbReference type="InterPro" id="IPR014327">
    <property type="entry name" value="RNA_pol_sigma70_bacteroid"/>
</dbReference>
<keyword evidence="8" id="KW-1185">Reference proteome</keyword>
<dbReference type="InterPro" id="IPR007627">
    <property type="entry name" value="RNA_pol_sigma70_r2"/>
</dbReference>
<organism evidence="7 8">
    <name type="scientific">Chitinophaga qingshengii</name>
    <dbReference type="NCBI Taxonomy" id="1569794"/>
    <lineage>
        <taxon>Bacteria</taxon>
        <taxon>Pseudomonadati</taxon>
        <taxon>Bacteroidota</taxon>
        <taxon>Chitinophagia</taxon>
        <taxon>Chitinophagales</taxon>
        <taxon>Chitinophagaceae</taxon>
        <taxon>Chitinophaga</taxon>
    </lineage>
</organism>
<evidence type="ECO:0000259" key="6">
    <source>
        <dbReference type="Pfam" id="PF08281"/>
    </source>
</evidence>
<comment type="similarity">
    <text evidence="1">Belongs to the sigma-70 factor family. ECF subfamily.</text>
</comment>
<evidence type="ECO:0000313" key="7">
    <source>
        <dbReference type="EMBL" id="MBC9930008.1"/>
    </source>
</evidence>
<gene>
    <name evidence="7" type="ORF">ICL07_06440</name>
</gene>
<feature type="domain" description="RNA polymerase sigma-70 region 2" evidence="5">
    <location>
        <begin position="28"/>
        <end position="93"/>
    </location>
</feature>
<dbReference type="Pfam" id="PF04542">
    <property type="entry name" value="Sigma70_r2"/>
    <property type="match status" value="1"/>
</dbReference>
<feature type="domain" description="RNA polymerase sigma factor 70 region 4 type 2" evidence="6">
    <location>
        <begin position="122"/>
        <end position="171"/>
    </location>
</feature>
<keyword evidence="2" id="KW-0805">Transcription regulation</keyword>
<dbReference type="InterPro" id="IPR013249">
    <property type="entry name" value="RNA_pol_sigma70_r4_t2"/>
</dbReference>
<reference evidence="7 8" key="1">
    <citation type="submission" date="2020-09" db="EMBL/GenBank/DDBJ databases">
        <title>Genome sequences of type strains of Chitinophaga qingshengii and Chitinophaga varians.</title>
        <authorList>
            <person name="Kittiwongwattana C."/>
        </authorList>
    </citation>
    <scope>NUCLEOTIDE SEQUENCE [LARGE SCALE GENOMIC DNA]</scope>
    <source>
        <strain evidence="7 8">JCM 30026</strain>
    </source>
</reference>
<dbReference type="NCBIfam" id="TIGR02985">
    <property type="entry name" value="Sig70_bacteroi1"/>
    <property type="match status" value="1"/>
</dbReference>
<dbReference type="InterPro" id="IPR036388">
    <property type="entry name" value="WH-like_DNA-bd_sf"/>
</dbReference>
<protein>
    <submittedName>
        <fullName evidence="7">RNA polymerase sigma-70 factor</fullName>
    </submittedName>
</protein>
<dbReference type="InterPro" id="IPR013325">
    <property type="entry name" value="RNA_pol_sigma_r2"/>
</dbReference>
<evidence type="ECO:0000259" key="5">
    <source>
        <dbReference type="Pfam" id="PF04542"/>
    </source>
</evidence>
<evidence type="ECO:0000313" key="8">
    <source>
        <dbReference type="Proteomes" id="UP000659124"/>
    </source>
</evidence>
<proteinExistence type="inferred from homology"/>
<sequence>MPITRSYDESSLLVSVAGGDERAYRSIFDHHWNRIYQVARSMLRDPDDAREAVQLVFIRLWEKRAHLPQVENFDAWLFIVARNTILSQLKKKATEAVMLADDLPLEDQLTPEMVMEYKQTSLLIQEALTRLPPQQLQVYKLSREKGLTHAQIAEQMNISPATVKSHIIRALHTLKAYIHERGGHTLLIIWLLSRVID</sequence>
<dbReference type="PANTHER" id="PTHR43133">
    <property type="entry name" value="RNA POLYMERASE ECF-TYPE SIGMA FACTO"/>
    <property type="match status" value="1"/>
</dbReference>
<evidence type="ECO:0000256" key="3">
    <source>
        <dbReference type="ARBA" id="ARBA00023082"/>
    </source>
</evidence>
<evidence type="ECO:0000256" key="4">
    <source>
        <dbReference type="ARBA" id="ARBA00023163"/>
    </source>
</evidence>
<dbReference type="InterPro" id="IPR014284">
    <property type="entry name" value="RNA_pol_sigma-70_dom"/>
</dbReference>
<dbReference type="PANTHER" id="PTHR43133:SF46">
    <property type="entry name" value="RNA POLYMERASE SIGMA-70 FACTOR ECF SUBFAMILY"/>
    <property type="match status" value="1"/>
</dbReference>
<dbReference type="RefSeq" id="WP_188087095.1">
    <property type="nucleotide sequence ID" value="NZ_JACVFC010000001.1"/>
</dbReference>
<keyword evidence="3" id="KW-0731">Sigma factor</keyword>
<dbReference type="SUPFAM" id="SSF88946">
    <property type="entry name" value="Sigma2 domain of RNA polymerase sigma factors"/>
    <property type="match status" value="1"/>
</dbReference>
<keyword evidence="4" id="KW-0804">Transcription</keyword>
<dbReference type="EMBL" id="JACVFC010000001">
    <property type="protein sequence ID" value="MBC9930008.1"/>
    <property type="molecule type" value="Genomic_DNA"/>
</dbReference>
<dbReference type="NCBIfam" id="TIGR02937">
    <property type="entry name" value="sigma70-ECF"/>
    <property type="match status" value="1"/>
</dbReference>
<dbReference type="CDD" id="cd06171">
    <property type="entry name" value="Sigma70_r4"/>
    <property type="match status" value="1"/>
</dbReference>
<dbReference type="Gene3D" id="1.10.10.10">
    <property type="entry name" value="Winged helix-like DNA-binding domain superfamily/Winged helix DNA-binding domain"/>
    <property type="match status" value="1"/>
</dbReference>
<dbReference type="Pfam" id="PF08281">
    <property type="entry name" value="Sigma70_r4_2"/>
    <property type="match status" value="1"/>
</dbReference>
<evidence type="ECO:0000256" key="2">
    <source>
        <dbReference type="ARBA" id="ARBA00023015"/>
    </source>
</evidence>